<proteinExistence type="predicted"/>
<reference evidence="1 2" key="1">
    <citation type="submission" date="2018-02" db="EMBL/GenBank/DDBJ databases">
        <title>Genome sequence of the basidiomycete white-rot fungus Phlebia centrifuga.</title>
        <authorList>
            <person name="Granchi Z."/>
            <person name="Peng M."/>
            <person name="de Vries R.P."/>
            <person name="Hilden K."/>
            <person name="Makela M.R."/>
            <person name="Grigoriev I."/>
            <person name="Riley R."/>
        </authorList>
    </citation>
    <scope>NUCLEOTIDE SEQUENCE [LARGE SCALE GENOMIC DNA]</scope>
    <source>
        <strain evidence="1 2">FBCC195</strain>
    </source>
</reference>
<comment type="caution">
    <text evidence="1">The sequence shown here is derived from an EMBL/GenBank/DDBJ whole genome shotgun (WGS) entry which is preliminary data.</text>
</comment>
<protein>
    <submittedName>
        <fullName evidence="1">Uncharacterized protein</fullName>
    </submittedName>
</protein>
<dbReference type="Proteomes" id="UP000186601">
    <property type="component" value="Unassembled WGS sequence"/>
</dbReference>
<name>A0A2R6NJL2_9APHY</name>
<gene>
    <name evidence="1" type="ORF">PHLCEN_2v11700</name>
</gene>
<organism evidence="1 2">
    <name type="scientific">Hermanssonia centrifuga</name>
    <dbReference type="NCBI Taxonomy" id="98765"/>
    <lineage>
        <taxon>Eukaryota</taxon>
        <taxon>Fungi</taxon>
        <taxon>Dikarya</taxon>
        <taxon>Basidiomycota</taxon>
        <taxon>Agaricomycotina</taxon>
        <taxon>Agaricomycetes</taxon>
        <taxon>Polyporales</taxon>
        <taxon>Meruliaceae</taxon>
        <taxon>Hermanssonia</taxon>
    </lineage>
</organism>
<evidence type="ECO:0000313" key="1">
    <source>
        <dbReference type="EMBL" id="PSR72428.1"/>
    </source>
</evidence>
<evidence type="ECO:0000313" key="2">
    <source>
        <dbReference type="Proteomes" id="UP000186601"/>
    </source>
</evidence>
<dbReference type="EMBL" id="MLYV02001185">
    <property type="protein sequence ID" value="PSR72428.1"/>
    <property type="molecule type" value="Genomic_DNA"/>
</dbReference>
<dbReference type="AlphaFoldDB" id="A0A2R6NJL2"/>
<keyword evidence="2" id="KW-1185">Reference proteome</keyword>
<accession>A0A2R6NJL2</accession>
<sequence length="110" mass="11611">MAGISEDSEECTIGVGTLTSGSYVNSGSPTGITSSKFFNGEGEALKERDNTSGCQCHPIDIYFYSPGDGFQYIVNATNPAHSAAINSAKSSQDAEQYIVTNFNKKVSILA</sequence>